<feature type="transmembrane region" description="Helical" evidence="1">
    <location>
        <begin position="191"/>
        <end position="211"/>
    </location>
</feature>
<reference evidence="4 5" key="1">
    <citation type="journal article" date="2014" name="Genome Announc.">
        <title>Complete Genome Sequence of Polychlorinated Biphenyl Degrader Comamonas testosteroni TK102 (NBRC 109938).</title>
        <authorList>
            <person name="Fukuda K."/>
            <person name="Hosoyama A."/>
            <person name="Tsuchikane K."/>
            <person name="Ohji S."/>
            <person name="Yamazoe A."/>
            <person name="Fujita N."/>
            <person name="Shintani M."/>
            <person name="Kimbara K."/>
        </authorList>
    </citation>
    <scope>NUCLEOTIDE SEQUENCE [LARGE SCALE GENOMIC DNA]</scope>
    <source>
        <strain evidence="4">TK102</strain>
    </source>
</reference>
<dbReference type="PANTHER" id="PTHR35152:SF1">
    <property type="entry name" value="DOMAIN SIGNALLING PROTEIN, PUTATIVE (AFU_ORTHOLOGUE AFUA_5G11310)-RELATED"/>
    <property type="match status" value="1"/>
</dbReference>
<keyword evidence="1" id="KW-0812">Transmembrane</keyword>
<gene>
    <name evidence="4" type="ORF">O987_15045</name>
</gene>
<dbReference type="GO" id="GO:0016020">
    <property type="term" value="C:membrane"/>
    <property type="evidence" value="ECO:0007669"/>
    <property type="project" value="UniProtKB-UniRule"/>
</dbReference>
<feature type="domain" description="MHYT" evidence="3">
    <location>
        <begin position="20"/>
        <end position="215"/>
    </location>
</feature>
<feature type="transmembrane region" description="Helical" evidence="1">
    <location>
        <begin position="124"/>
        <end position="144"/>
    </location>
</feature>
<keyword evidence="1" id="KW-0472">Membrane</keyword>
<dbReference type="NCBIfam" id="TIGR00229">
    <property type="entry name" value="sensory_box"/>
    <property type="match status" value="2"/>
</dbReference>
<dbReference type="SUPFAM" id="SSF55785">
    <property type="entry name" value="PYP-like sensor domain (PAS domain)"/>
    <property type="match status" value="2"/>
</dbReference>
<proteinExistence type="predicted"/>
<dbReference type="HOGENOM" id="CLU_529677_0_0_4"/>
<sequence>MLAQFFWGSSADAHLIKGEYDPLLVILSLAVCWIASGQALRHASFARSATSRQLRYWSIVSGSLALGIGIWAMHFIGMLAYSLHAAVQYDLTVTVLSIIPGIAASAVALALLTHNELNLRQLILGGLAVGIGIAAMHYCGMAAMRTPATHQYSAAWFFISLVVGVALATLALWVRFGLARFKLKQDHWRKTLAAVTMGAAISGMHYTAMLALRVTSDHEIHDATTSNDRLILALTIALITLLFGGLIAQANALIHYRSRWQKVDMNEARLQALVNMAADGIICIDNQGRVTDYNPAAEVLFGWSPGEVLGKNVKMLMPAALVTQHDAYLEQHEAGQRNNAPPLQNKISEVLGQHKDGTLVPMRLALSQAEARGQRMYVGLLTNLSDRKRTERQLHIAATVFDHSHEGMVVLDANRKIVDINPAFSRISGLKRQAAKNKEFASLFIRGDDDSDVQWSQIWTEIGRKGHWQGPCVMQHDMNRHQISLTAVRDEQQRLHHYIAVCYQSIDIPLGAAF</sequence>
<dbReference type="Proteomes" id="UP000028782">
    <property type="component" value="Chromosome"/>
</dbReference>
<dbReference type="PROSITE" id="PS50924">
    <property type="entry name" value="MHYT"/>
    <property type="match status" value="1"/>
</dbReference>
<dbReference type="RefSeq" id="WP_043373061.1">
    <property type="nucleotide sequence ID" value="NZ_CP006704.1"/>
</dbReference>
<dbReference type="EMBL" id="CP006704">
    <property type="protein sequence ID" value="AIJ47118.1"/>
    <property type="molecule type" value="Genomic_DNA"/>
</dbReference>
<keyword evidence="1" id="KW-1133">Transmembrane helix</keyword>
<evidence type="ECO:0000313" key="4">
    <source>
        <dbReference type="EMBL" id="AIJ47118.1"/>
    </source>
</evidence>
<name>A0A076PMZ3_COMTE</name>
<dbReference type="InterPro" id="IPR000014">
    <property type="entry name" value="PAS"/>
</dbReference>
<feature type="transmembrane region" description="Helical" evidence="1">
    <location>
        <begin position="93"/>
        <end position="112"/>
    </location>
</feature>
<dbReference type="InterPro" id="IPR005330">
    <property type="entry name" value="MHYT_dom"/>
</dbReference>
<dbReference type="InterPro" id="IPR013767">
    <property type="entry name" value="PAS_fold"/>
</dbReference>
<dbReference type="KEGG" id="ctes:O987_15045"/>
<feature type="transmembrane region" description="Helical" evidence="1">
    <location>
        <begin position="56"/>
        <end position="81"/>
    </location>
</feature>
<evidence type="ECO:0000259" key="2">
    <source>
        <dbReference type="PROSITE" id="PS50112"/>
    </source>
</evidence>
<dbReference type="CDD" id="cd00130">
    <property type="entry name" value="PAS"/>
    <property type="match status" value="2"/>
</dbReference>
<feature type="transmembrane region" description="Helical" evidence="1">
    <location>
        <begin position="231"/>
        <end position="254"/>
    </location>
</feature>
<dbReference type="AlphaFoldDB" id="A0A076PMZ3"/>
<dbReference type="PANTHER" id="PTHR35152">
    <property type="entry name" value="DOMAIN SIGNALLING PROTEIN, PUTATIVE (AFU_ORTHOLOGUE AFUA_5G11310)-RELATED"/>
    <property type="match status" value="1"/>
</dbReference>
<dbReference type="InterPro" id="IPR035965">
    <property type="entry name" value="PAS-like_dom_sf"/>
</dbReference>
<evidence type="ECO:0000259" key="3">
    <source>
        <dbReference type="PROSITE" id="PS50924"/>
    </source>
</evidence>
<dbReference type="SMART" id="SM00091">
    <property type="entry name" value="PAS"/>
    <property type="match status" value="2"/>
</dbReference>
<dbReference type="PROSITE" id="PS50112">
    <property type="entry name" value="PAS"/>
    <property type="match status" value="1"/>
</dbReference>
<evidence type="ECO:0000313" key="5">
    <source>
        <dbReference type="Proteomes" id="UP000028782"/>
    </source>
</evidence>
<feature type="transmembrane region" description="Helical" evidence="1">
    <location>
        <begin position="23"/>
        <end position="44"/>
    </location>
</feature>
<dbReference type="Pfam" id="PF00989">
    <property type="entry name" value="PAS"/>
    <property type="match status" value="1"/>
</dbReference>
<protein>
    <recommendedName>
        <fullName evidence="6">Histidine kinase</fullName>
    </recommendedName>
</protein>
<feature type="domain" description="PAS" evidence="2">
    <location>
        <begin position="266"/>
        <end position="318"/>
    </location>
</feature>
<organism evidence="4 5">
    <name type="scientific">Comamonas testosteroni TK102</name>
    <dbReference type="NCBI Taxonomy" id="1392005"/>
    <lineage>
        <taxon>Bacteria</taxon>
        <taxon>Pseudomonadati</taxon>
        <taxon>Pseudomonadota</taxon>
        <taxon>Betaproteobacteria</taxon>
        <taxon>Burkholderiales</taxon>
        <taxon>Comamonadaceae</taxon>
        <taxon>Comamonas</taxon>
    </lineage>
</organism>
<evidence type="ECO:0000256" key="1">
    <source>
        <dbReference type="PROSITE-ProRule" id="PRU00244"/>
    </source>
</evidence>
<evidence type="ECO:0008006" key="6">
    <source>
        <dbReference type="Google" id="ProtNLM"/>
    </source>
</evidence>
<dbReference type="GO" id="GO:0006355">
    <property type="term" value="P:regulation of DNA-templated transcription"/>
    <property type="evidence" value="ECO:0007669"/>
    <property type="project" value="InterPro"/>
</dbReference>
<dbReference type="Gene3D" id="3.30.450.20">
    <property type="entry name" value="PAS domain"/>
    <property type="match status" value="2"/>
</dbReference>
<dbReference type="Pfam" id="PF13188">
    <property type="entry name" value="PAS_8"/>
    <property type="match status" value="1"/>
</dbReference>
<dbReference type="Pfam" id="PF03707">
    <property type="entry name" value="MHYT"/>
    <property type="match status" value="3"/>
</dbReference>
<accession>A0A076PMZ3</accession>
<feature type="transmembrane region" description="Helical" evidence="1">
    <location>
        <begin position="156"/>
        <end position="179"/>
    </location>
</feature>